<name>A0AAD4LQP4_9AGAM</name>
<dbReference type="AlphaFoldDB" id="A0AAD4LQP4"/>
<evidence type="ECO:0000259" key="1">
    <source>
        <dbReference type="PROSITE" id="PS51186"/>
    </source>
</evidence>
<dbReference type="EMBL" id="JAKELL010000005">
    <property type="protein sequence ID" value="KAH8998699.1"/>
    <property type="molecule type" value="Genomic_DNA"/>
</dbReference>
<reference evidence="2" key="1">
    <citation type="submission" date="2022-01" db="EMBL/GenBank/DDBJ databases">
        <title>Comparative genomics reveals a dynamic genome evolution in the ectomycorrhizal milk-cap (Lactarius) mushrooms.</title>
        <authorList>
            <consortium name="DOE Joint Genome Institute"/>
            <person name="Lebreton A."/>
            <person name="Tang N."/>
            <person name="Kuo A."/>
            <person name="LaButti K."/>
            <person name="Drula E."/>
            <person name="Barry K."/>
            <person name="Clum A."/>
            <person name="Lipzen A."/>
            <person name="Mousain D."/>
            <person name="Ng V."/>
            <person name="Wang R."/>
            <person name="Wang X."/>
            <person name="Dai Y."/>
            <person name="Henrissat B."/>
            <person name="Grigoriev I.V."/>
            <person name="Guerin-Laguette A."/>
            <person name="Yu F."/>
            <person name="Martin F.M."/>
        </authorList>
    </citation>
    <scope>NUCLEOTIDE SEQUENCE</scope>
    <source>
        <strain evidence="2">QP</strain>
    </source>
</reference>
<dbReference type="PANTHER" id="PTHR43415">
    <property type="entry name" value="SPERMIDINE N(1)-ACETYLTRANSFERASE"/>
    <property type="match status" value="1"/>
</dbReference>
<gene>
    <name evidence="2" type="ORF">EDB92DRAFT_1201593</name>
</gene>
<feature type="domain" description="N-acetyltransferase" evidence="1">
    <location>
        <begin position="7"/>
        <end position="169"/>
    </location>
</feature>
<keyword evidence="3" id="KW-1185">Reference proteome</keyword>
<protein>
    <submittedName>
        <fullName evidence="2">Acyl-CoA N-acyltransferase</fullName>
    </submittedName>
</protein>
<proteinExistence type="predicted"/>
<dbReference type="InterPro" id="IPR000182">
    <property type="entry name" value="GNAT_dom"/>
</dbReference>
<dbReference type="Pfam" id="PF13302">
    <property type="entry name" value="Acetyltransf_3"/>
    <property type="match status" value="1"/>
</dbReference>
<evidence type="ECO:0000313" key="3">
    <source>
        <dbReference type="Proteomes" id="UP001201163"/>
    </source>
</evidence>
<dbReference type="GO" id="GO:0016747">
    <property type="term" value="F:acyltransferase activity, transferring groups other than amino-acyl groups"/>
    <property type="evidence" value="ECO:0007669"/>
    <property type="project" value="InterPro"/>
</dbReference>
<dbReference type="SUPFAM" id="SSF55729">
    <property type="entry name" value="Acyl-CoA N-acyltransferases (Nat)"/>
    <property type="match status" value="1"/>
</dbReference>
<accession>A0AAD4LQP4</accession>
<evidence type="ECO:0000313" key="2">
    <source>
        <dbReference type="EMBL" id="KAH8998699.1"/>
    </source>
</evidence>
<organism evidence="2 3">
    <name type="scientific">Lactarius akahatsu</name>
    <dbReference type="NCBI Taxonomy" id="416441"/>
    <lineage>
        <taxon>Eukaryota</taxon>
        <taxon>Fungi</taxon>
        <taxon>Dikarya</taxon>
        <taxon>Basidiomycota</taxon>
        <taxon>Agaricomycotina</taxon>
        <taxon>Agaricomycetes</taxon>
        <taxon>Russulales</taxon>
        <taxon>Russulaceae</taxon>
        <taxon>Lactarius</taxon>
    </lineage>
</organism>
<dbReference type="PROSITE" id="PS51186">
    <property type="entry name" value="GNAT"/>
    <property type="match status" value="1"/>
</dbReference>
<dbReference type="Gene3D" id="3.40.630.30">
    <property type="match status" value="1"/>
</dbReference>
<dbReference type="InterPro" id="IPR016181">
    <property type="entry name" value="Acyl_CoA_acyltransferase"/>
</dbReference>
<dbReference type="Proteomes" id="UP001201163">
    <property type="component" value="Unassembled WGS sequence"/>
</dbReference>
<comment type="caution">
    <text evidence="2">The sequence shown here is derived from an EMBL/GenBank/DDBJ whole genome shotgun (WGS) entry which is preliminary data.</text>
</comment>
<sequence length="173" mass="19638">MFETHRLVLRAFRPSDADIMLEFMNDVEVQSQTTLDAVVPRTEKWKENPQKWAETPGLYVVVELKETGEMMGSLSLNTGVPKNRDATFGIALGRKFMGKGYGTEAMKWAVGYGFKELGLHRVQLTVHETNERAIAAYRKVGFVEEGRLRKGLWKGGKFIDIILMSILVDEWSP</sequence>
<dbReference type="PANTHER" id="PTHR43415:SF3">
    <property type="entry name" value="GNAT-FAMILY ACETYLTRANSFERASE"/>
    <property type="match status" value="1"/>
</dbReference>